<evidence type="ECO:0008006" key="3">
    <source>
        <dbReference type="Google" id="ProtNLM"/>
    </source>
</evidence>
<dbReference type="AlphaFoldDB" id="E9I7E9"/>
<dbReference type="KEGG" id="dpx:DAPPUDRAFT_345470"/>
<keyword evidence="2" id="KW-1185">Reference proteome</keyword>
<gene>
    <name evidence="1" type="ORF">DAPPUDRAFT_345470</name>
</gene>
<name>E9I7E9_DAPPU</name>
<dbReference type="PROSITE" id="PS00018">
    <property type="entry name" value="EF_HAND_1"/>
    <property type="match status" value="1"/>
</dbReference>
<dbReference type="EMBL" id="GL737176">
    <property type="protein sequence ID" value="EFX60081.1"/>
    <property type="molecule type" value="Genomic_DNA"/>
</dbReference>
<feature type="non-terminal residue" evidence="1">
    <location>
        <position position="350"/>
    </location>
</feature>
<dbReference type="Proteomes" id="UP000000305">
    <property type="component" value="Unassembled WGS sequence"/>
</dbReference>
<evidence type="ECO:0000313" key="1">
    <source>
        <dbReference type="EMBL" id="EFX60081.1"/>
    </source>
</evidence>
<reference evidence="1 2" key="1">
    <citation type="journal article" date="2011" name="Science">
        <title>The ecoresponsive genome of Daphnia pulex.</title>
        <authorList>
            <person name="Colbourne J.K."/>
            <person name="Pfrender M.E."/>
            <person name="Gilbert D."/>
            <person name="Thomas W.K."/>
            <person name="Tucker A."/>
            <person name="Oakley T.H."/>
            <person name="Tokishita S."/>
            <person name="Aerts A."/>
            <person name="Arnold G.J."/>
            <person name="Basu M.K."/>
            <person name="Bauer D.J."/>
            <person name="Caceres C.E."/>
            <person name="Carmel L."/>
            <person name="Casola C."/>
            <person name="Choi J.H."/>
            <person name="Detter J.C."/>
            <person name="Dong Q."/>
            <person name="Dusheyko S."/>
            <person name="Eads B.D."/>
            <person name="Frohlich T."/>
            <person name="Geiler-Samerotte K.A."/>
            <person name="Gerlach D."/>
            <person name="Hatcher P."/>
            <person name="Jogdeo S."/>
            <person name="Krijgsveld J."/>
            <person name="Kriventseva E.V."/>
            <person name="Kultz D."/>
            <person name="Laforsch C."/>
            <person name="Lindquist E."/>
            <person name="Lopez J."/>
            <person name="Manak J.R."/>
            <person name="Muller J."/>
            <person name="Pangilinan J."/>
            <person name="Patwardhan R.P."/>
            <person name="Pitluck S."/>
            <person name="Pritham E.J."/>
            <person name="Rechtsteiner A."/>
            <person name="Rho M."/>
            <person name="Rogozin I.B."/>
            <person name="Sakarya O."/>
            <person name="Salamov A."/>
            <person name="Schaack S."/>
            <person name="Shapiro H."/>
            <person name="Shiga Y."/>
            <person name="Skalitzky C."/>
            <person name="Smith Z."/>
            <person name="Souvorov A."/>
            <person name="Sung W."/>
            <person name="Tang Z."/>
            <person name="Tsuchiya D."/>
            <person name="Tu H."/>
            <person name="Vos H."/>
            <person name="Wang M."/>
            <person name="Wolf Y.I."/>
            <person name="Yamagata H."/>
            <person name="Yamada T."/>
            <person name="Ye Y."/>
            <person name="Shaw J.R."/>
            <person name="Andrews J."/>
            <person name="Crease T.J."/>
            <person name="Tang H."/>
            <person name="Lucas S.M."/>
            <person name="Robertson H.M."/>
            <person name="Bork P."/>
            <person name="Koonin E.V."/>
            <person name="Zdobnov E.M."/>
            <person name="Grigoriev I.V."/>
            <person name="Lynch M."/>
            <person name="Boore J.L."/>
        </authorList>
    </citation>
    <scope>NUCLEOTIDE SEQUENCE [LARGE SCALE GENOMIC DNA]</scope>
</reference>
<organism evidence="1 2">
    <name type="scientific">Daphnia pulex</name>
    <name type="common">Water flea</name>
    <dbReference type="NCBI Taxonomy" id="6669"/>
    <lineage>
        <taxon>Eukaryota</taxon>
        <taxon>Metazoa</taxon>
        <taxon>Ecdysozoa</taxon>
        <taxon>Arthropoda</taxon>
        <taxon>Crustacea</taxon>
        <taxon>Branchiopoda</taxon>
        <taxon>Diplostraca</taxon>
        <taxon>Cladocera</taxon>
        <taxon>Anomopoda</taxon>
        <taxon>Daphniidae</taxon>
        <taxon>Daphnia</taxon>
    </lineage>
</organism>
<accession>E9I7E9</accession>
<protein>
    <recommendedName>
        <fullName evidence="3">EF-hand domain-containing protein</fullName>
    </recommendedName>
</protein>
<dbReference type="HOGENOM" id="CLU_793603_0_0_1"/>
<sequence>MLVANQNDLNALLSNANSSEVVTQLLGAGLSGSFDMLTSSDVHISQTQANALVNAGLHFAADDNITFDVNADGTHLRTSLKDLQKLGVDAITLSAQDGGPAIHSLLVGLGDGAALTSGALPMFGDVNHDGKLSDAEYAALDVTLNITGQDQLLQLSGREAALAASGIDHIQMLVANQNDLNALFSSTNSAAVVEQLLGAGLSGSFDMLTNSDVHISQTAANALVDAGLHFAMDDNITFDVNADGTHLSTSLKDLQKLGVDFVHATDSNIQSISLNYGEGAALDLSGNIPHFDSALDVTLHVQNVDDLHALTEMQAQMAAIGIDHLGLLVTQDMQVFSLIENGVNLITGTE</sequence>
<dbReference type="InterPro" id="IPR018247">
    <property type="entry name" value="EF_Hand_1_Ca_BS"/>
</dbReference>
<dbReference type="InParanoid" id="E9I7E9"/>
<evidence type="ECO:0000313" key="2">
    <source>
        <dbReference type="Proteomes" id="UP000000305"/>
    </source>
</evidence>
<proteinExistence type="predicted"/>